<evidence type="ECO:0000313" key="2">
    <source>
        <dbReference type="EMBL" id="OLN87173.1"/>
    </source>
</evidence>
<gene>
    <name evidence="2" type="ORF">CCHL11_03650</name>
</gene>
<dbReference type="AlphaFoldDB" id="A0A1Q8RSN2"/>
<sequence length="68" mass="7119">MRFSTLTGAIALFAGLATASPVPQPASTVGKRWDWCPKTGDRCTNILGGIGGCVCGTKLDPRYDCVCI</sequence>
<organism evidence="2 3">
    <name type="scientific">Colletotrichum chlorophyti</name>
    <dbReference type="NCBI Taxonomy" id="708187"/>
    <lineage>
        <taxon>Eukaryota</taxon>
        <taxon>Fungi</taxon>
        <taxon>Dikarya</taxon>
        <taxon>Ascomycota</taxon>
        <taxon>Pezizomycotina</taxon>
        <taxon>Sordariomycetes</taxon>
        <taxon>Hypocreomycetidae</taxon>
        <taxon>Glomerellales</taxon>
        <taxon>Glomerellaceae</taxon>
        <taxon>Colletotrichum</taxon>
    </lineage>
</organism>
<proteinExistence type="predicted"/>
<dbReference type="EMBL" id="MPGH01000101">
    <property type="protein sequence ID" value="OLN87173.1"/>
    <property type="molecule type" value="Genomic_DNA"/>
</dbReference>
<evidence type="ECO:0000256" key="1">
    <source>
        <dbReference type="SAM" id="SignalP"/>
    </source>
</evidence>
<comment type="caution">
    <text evidence="2">The sequence shown here is derived from an EMBL/GenBank/DDBJ whole genome shotgun (WGS) entry which is preliminary data.</text>
</comment>
<dbReference type="Proteomes" id="UP000186583">
    <property type="component" value="Unassembled WGS sequence"/>
</dbReference>
<evidence type="ECO:0000313" key="3">
    <source>
        <dbReference type="Proteomes" id="UP000186583"/>
    </source>
</evidence>
<feature type="signal peptide" evidence="1">
    <location>
        <begin position="1"/>
        <end position="19"/>
    </location>
</feature>
<keyword evidence="3" id="KW-1185">Reference proteome</keyword>
<feature type="chain" id="PRO_5011982718" evidence="1">
    <location>
        <begin position="20"/>
        <end position="68"/>
    </location>
</feature>
<protein>
    <submittedName>
        <fullName evidence="2">Uncharacterized protein</fullName>
    </submittedName>
</protein>
<accession>A0A1Q8RSN2</accession>
<keyword evidence="1" id="KW-0732">Signal</keyword>
<dbReference type="OrthoDB" id="10338148at2759"/>
<name>A0A1Q8RSN2_9PEZI</name>
<reference evidence="2 3" key="1">
    <citation type="submission" date="2016-11" db="EMBL/GenBank/DDBJ databases">
        <title>Draft Genome Assembly of Colletotrichum chlorophyti a pathogen of herbaceous plants.</title>
        <authorList>
            <person name="Gan P."/>
            <person name="Narusaka M."/>
            <person name="Tsushima A."/>
            <person name="Narusaka Y."/>
            <person name="Takano Y."/>
            <person name="Shirasu K."/>
        </authorList>
    </citation>
    <scope>NUCLEOTIDE SEQUENCE [LARGE SCALE GENOMIC DNA]</scope>
    <source>
        <strain evidence="2 3">NTL11</strain>
    </source>
</reference>